<proteinExistence type="predicted"/>
<dbReference type="EMBL" id="PYLZ01000004">
    <property type="protein sequence ID" value="PSW24839.1"/>
    <property type="molecule type" value="Genomic_DNA"/>
</dbReference>
<dbReference type="OrthoDB" id="5872230at2"/>
<comment type="caution">
    <text evidence="1">The sequence shown here is derived from an EMBL/GenBank/DDBJ whole genome shotgun (WGS) entry which is preliminary data.</text>
</comment>
<organism evidence="1 2">
    <name type="scientific">Photobacterium swingsii</name>
    <dbReference type="NCBI Taxonomy" id="680026"/>
    <lineage>
        <taxon>Bacteria</taxon>
        <taxon>Pseudomonadati</taxon>
        <taxon>Pseudomonadota</taxon>
        <taxon>Gammaproteobacteria</taxon>
        <taxon>Vibrionales</taxon>
        <taxon>Vibrionaceae</taxon>
        <taxon>Photobacterium</taxon>
    </lineage>
</organism>
<protein>
    <submittedName>
        <fullName evidence="1">Uncharacterized protein</fullName>
    </submittedName>
</protein>
<dbReference type="AlphaFoldDB" id="A0A0J8VGJ8"/>
<dbReference type="STRING" id="680026.AB733_05900"/>
<dbReference type="Proteomes" id="UP000240481">
    <property type="component" value="Unassembled WGS sequence"/>
</dbReference>
<sequence length="188" mass="20875">MKKWLNALLMASSLTGCVVYPTERVYLQPIIHTATSNTAASELVASQSCGYHAAKYDGLKQTLSDSTMTVFPSYVEDEPLSFTLVARSSVADSADALQMKENIRVVINDDKSSVYPFAVVQIFERRQGEVISRWYKAEIEVPAKNVRSLGIYVKPFMKMDTSGAEPAEIEFNFEKAAVSDIYYGSINC</sequence>
<name>A0A0J8VGJ8_9GAMM</name>
<dbReference type="RefSeq" id="WP_048897916.1">
    <property type="nucleotide sequence ID" value="NZ_AP024853.1"/>
</dbReference>
<dbReference type="PROSITE" id="PS51257">
    <property type="entry name" value="PROKAR_LIPOPROTEIN"/>
    <property type="match status" value="1"/>
</dbReference>
<accession>A0A0J8VGJ8</accession>
<evidence type="ECO:0000313" key="2">
    <source>
        <dbReference type="Proteomes" id="UP000240481"/>
    </source>
</evidence>
<evidence type="ECO:0000313" key="1">
    <source>
        <dbReference type="EMBL" id="PSW24839.1"/>
    </source>
</evidence>
<gene>
    <name evidence="1" type="ORF">C9I94_08475</name>
</gene>
<reference evidence="1 2" key="1">
    <citation type="submission" date="2018-01" db="EMBL/GenBank/DDBJ databases">
        <title>Whole genome sequencing of Histamine producing bacteria.</title>
        <authorList>
            <person name="Butler K."/>
        </authorList>
    </citation>
    <scope>NUCLEOTIDE SEQUENCE [LARGE SCALE GENOMIC DNA]</scope>
    <source>
        <strain evidence="1 2">DSM 24669</strain>
    </source>
</reference>
<keyword evidence="2" id="KW-1185">Reference proteome</keyword>